<keyword evidence="3" id="KW-1185">Reference proteome</keyword>
<evidence type="ECO:0000256" key="1">
    <source>
        <dbReference type="SAM" id="MobiDB-lite"/>
    </source>
</evidence>
<evidence type="ECO:0000313" key="2">
    <source>
        <dbReference type="EMBL" id="CDF37570.1"/>
    </source>
</evidence>
<dbReference type="Gramene" id="CDF37570">
    <property type="protein sequence ID" value="CDF37570"/>
    <property type="gene ID" value="CHC_T00005715001"/>
</dbReference>
<dbReference type="Proteomes" id="UP000012073">
    <property type="component" value="Unassembled WGS sequence"/>
</dbReference>
<dbReference type="GeneID" id="17325152"/>
<reference evidence="3" key="1">
    <citation type="journal article" date="2013" name="Proc. Natl. Acad. Sci. U.S.A.">
        <title>Genome structure and metabolic features in the red seaweed Chondrus crispus shed light on evolution of the Archaeplastida.</title>
        <authorList>
            <person name="Collen J."/>
            <person name="Porcel B."/>
            <person name="Carre W."/>
            <person name="Ball S.G."/>
            <person name="Chaparro C."/>
            <person name="Tonon T."/>
            <person name="Barbeyron T."/>
            <person name="Michel G."/>
            <person name="Noel B."/>
            <person name="Valentin K."/>
            <person name="Elias M."/>
            <person name="Artiguenave F."/>
            <person name="Arun A."/>
            <person name="Aury J.M."/>
            <person name="Barbosa-Neto J.F."/>
            <person name="Bothwell J.H."/>
            <person name="Bouget F.Y."/>
            <person name="Brillet L."/>
            <person name="Cabello-Hurtado F."/>
            <person name="Capella-Gutierrez S."/>
            <person name="Charrier B."/>
            <person name="Cladiere L."/>
            <person name="Cock J.M."/>
            <person name="Coelho S.M."/>
            <person name="Colleoni C."/>
            <person name="Czjzek M."/>
            <person name="Da Silva C."/>
            <person name="Delage L."/>
            <person name="Denoeud F."/>
            <person name="Deschamps P."/>
            <person name="Dittami S.M."/>
            <person name="Gabaldon T."/>
            <person name="Gachon C.M."/>
            <person name="Groisillier A."/>
            <person name="Herve C."/>
            <person name="Jabbari K."/>
            <person name="Katinka M."/>
            <person name="Kloareg B."/>
            <person name="Kowalczyk N."/>
            <person name="Labadie K."/>
            <person name="Leblanc C."/>
            <person name="Lopez P.J."/>
            <person name="McLachlan D.H."/>
            <person name="Meslet-Cladiere L."/>
            <person name="Moustafa A."/>
            <person name="Nehr Z."/>
            <person name="Nyvall Collen P."/>
            <person name="Panaud O."/>
            <person name="Partensky F."/>
            <person name="Poulain J."/>
            <person name="Rensing S.A."/>
            <person name="Rousvoal S."/>
            <person name="Samson G."/>
            <person name="Symeonidi A."/>
            <person name="Weissenbach J."/>
            <person name="Zambounis A."/>
            <person name="Wincker P."/>
            <person name="Boyen C."/>
        </authorList>
    </citation>
    <scope>NUCLEOTIDE SEQUENCE [LARGE SCALE GENOMIC DNA]</scope>
    <source>
        <strain evidence="3">cv. Stackhouse</strain>
    </source>
</reference>
<organism evidence="2 3">
    <name type="scientific">Chondrus crispus</name>
    <name type="common">Carrageen Irish moss</name>
    <name type="synonym">Polymorpha crispa</name>
    <dbReference type="NCBI Taxonomy" id="2769"/>
    <lineage>
        <taxon>Eukaryota</taxon>
        <taxon>Rhodophyta</taxon>
        <taxon>Florideophyceae</taxon>
        <taxon>Rhodymeniophycidae</taxon>
        <taxon>Gigartinales</taxon>
        <taxon>Gigartinaceae</taxon>
        <taxon>Chondrus</taxon>
    </lineage>
</organism>
<dbReference type="AlphaFoldDB" id="R7QJJ2"/>
<sequence length="169" mass="19479">MRRRARGGHHAGQDICVAPCGCAAETAKKPCTPNWRSRRAHDTRGRKAERHTGQAGRPSDAKGLACGEPQYGYWPFRHRERLWRNQLKRATRTAAWGCRLIFRRGGKFFFVRPRRGCCVWPRREARLRITFVTTQRALRTVVKLYRNAGLMRPFCATTASSICTLRQSH</sequence>
<feature type="region of interest" description="Disordered" evidence="1">
    <location>
        <begin position="33"/>
        <end position="62"/>
    </location>
</feature>
<dbReference type="KEGG" id="ccp:CHC_T00005715001"/>
<name>R7QJJ2_CHOCR</name>
<dbReference type="RefSeq" id="XP_005717441.1">
    <property type="nucleotide sequence ID" value="XM_005717384.1"/>
</dbReference>
<gene>
    <name evidence="2" type="ORF">CHC_T00005715001</name>
</gene>
<proteinExistence type="predicted"/>
<dbReference type="EMBL" id="HG001850">
    <property type="protein sequence ID" value="CDF37570.1"/>
    <property type="molecule type" value="Genomic_DNA"/>
</dbReference>
<evidence type="ECO:0000313" key="3">
    <source>
        <dbReference type="Proteomes" id="UP000012073"/>
    </source>
</evidence>
<feature type="compositionally biased region" description="Basic and acidic residues" evidence="1">
    <location>
        <begin position="40"/>
        <end position="52"/>
    </location>
</feature>
<protein>
    <submittedName>
        <fullName evidence="2">Uncharacterized protein</fullName>
    </submittedName>
</protein>
<accession>R7QJJ2</accession>